<dbReference type="Proteomes" id="UP000283872">
    <property type="component" value="Unassembled WGS sequence"/>
</dbReference>
<dbReference type="AlphaFoldDB" id="A0A3E5E8X9"/>
<proteinExistence type="predicted"/>
<reference evidence="1 2" key="1">
    <citation type="submission" date="2018-08" db="EMBL/GenBank/DDBJ databases">
        <title>A genome reference for cultivated species of the human gut microbiota.</title>
        <authorList>
            <person name="Zou Y."/>
            <person name="Xue W."/>
            <person name="Luo G."/>
        </authorList>
    </citation>
    <scope>NUCLEOTIDE SEQUENCE [LARGE SCALE GENOMIC DNA]</scope>
    <source>
        <strain evidence="1 2">AF24-12</strain>
    </source>
</reference>
<evidence type="ECO:0000313" key="2">
    <source>
        <dbReference type="Proteomes" id="UP000283872"/>
    </source>
</evidence>
<name>A0A3E5E8X9_9BACT</name>
<dbReference type="EMBL" id="QRVA01000006">
    <property type="protein sequence ID" value="RGS17982.1"/>
    <property type="molecule type" value="Genomic_DNA"/>
</dbReference>
<gene>
    <name evidence="1" type="ORF">DWY11_04160</name>
</gene>
<comment type="caution">
    <text evidence="1">The sequence shown here is derived from an EMBL/GenBank/DDBJ whole genome shotgun (WGS) entry which is preliminary data.</text>
</comment>
<sequence>MEDFEMYGFKSVREIQKEKKEKVKKLLPARKSAQKEYIRDWLARSQEQFEDCMNQLAEYDPKTYVTIYKDLTKHMIPKQTEVSVTHGIDADFKQLMALGMTTVEDEDEADVLDISKAPEIQDADFEELNDLTDGSSN</sequence>
<evidence type="ECO:0000313" key="1">
    <source>
        <dbReference type="EMBL" id="RGS17982.1"/>
    </source>
</evidence>
<accession>A0A3E5E8X9</accession>
<dbReference type="RefSeq" id="WP_117586314.1">
    <property type="nucleotide sequence ID" value="NZ_QRVA01000006.1"/>
</dbReference>
<protein>
    <submittedName>
        <fullName evidence="1">Uncharacterized protein</fullName>
    </submittedName>
</protein>
<organism evidence="1 2">
    <name type="scientific">Segatella copri</name>
    <dbReference type="NCBI Taxonomy" id="165179"/>
    <lineage>
        <taxon>Bacteria</taxon>
        <taxon>Pseudomonadati</taxon>
        <taxon>Bacteroidota</taxon>
        <taxon>Bacteroidia</taxon>
        <taxon>Bacteroidales</taxon>
        <taxon>Prevotellaceae</taxon>
        <taxon>Segatella</taxon>
    </lineage>
</organism>